<feature type="domain" description="Zn(2)-C6 fungal-type" evidence="12">
    <location>
        <begin position="15"/>
        <end position="46"/>
    </location>
</feature>
<feature type="non-terminal residue" evidence="14">
    <location>
        <position position="1"/>
    </location>
</feature>
<evidence type="ECO:0000256" key="2">
    <source>
        <dbReference type="ARBA" id="ARBA00010855"/>
    </source>
</evidence>
<dbReference type="InterPro" id="IPR035965">
    <property type="entry name" value="PAS-like_dom_sf"/>
</dbReference>
<evidence type="ECO:0000256" key="8">
    <source>
        <dbReference type="ARBA" id="ARBA00023159"/>
    </source>
</evidence>
<dbReference type="GO" id="GO:0000977">
    <property type="term" value="F:RNA polymerase II transcription regulatory region sequence-specific DNA binding"/>
    <property type="evidence" value="ECO:0007669"/>
    <property type="project" value="TreeGrafter"/>
</dbReference>
<evidence type="ECO:0000256" key="7">
    <source>
        <dbReference type="ARBA" id="ARBA00023125"/>
    </source>
</evidence>
<dbReference type="PANTHER" id="PTHR47659:SF1">
    <property type="entry name" value="TRANSCRIPTION ACTIVATOR OF GLUCONEOGENESIS ERT1"/>
    <property type="match status" value="1"/>
</dbReference>
<dbReference type="GO" id="GO:0045944">
    <property type="term" value="P:positive regulation of transcription by RNA polymerase II"/>
    <property type="evidence" value="ECO:0007669"/>
    <property type="project" value="EnsemblFungi"/>
</dbReference>
<feature type="domain" description="PAS" evidence="13">
    <location>
        <begin position="225"/>
        <end position="278"/>
    </location>
</feature>
<dbReference type="Pfam" id="PF00172">
    <property type="entry name" value="Zn_clus"/>
    <property type="match status" value="1"/>
</dbReference>
<dbReference type="EMBL" id="KV454212">
    <property type="protein sequence ID" value="ODQ58366.1"/>
    <property type="molecule type" value="Genomic_DNA"/>
</dbReference>
<evidence type="ECO:0008006" key="16">
    <source>
        <dbReference type="Google" id="ProtNLM"/>
    </source>
</evidence>
<evidence type="ECO:0000256" key="10">
    <source>
        <dbReference type="ARBA" id="ARBA00023242"/>
    </source>
</evidence>
<evidence type="ECO:0000313" key="14">
    <source>
        <dbReference type="EMBL" id="ODQ58366.1"/>
    </source>
</evidence>
<dbReference type="InterPro" id="IPR050335">
    <property type="entry name" value="ERT1_acuK_gluconeogen_tf"/>
</dbReference>
<dbReference type="SUPFAM" id="SSF57701">
    <property type="entry name" value="Zn2/Cys6 DNA-binding domain"/>
    <property type="match status" value="1"/>
</dbReference>
<dbReference type="RefSeq" id="XP_019037573.1">
    <property type="nucleotide sequence ID" value="XM_019182068.1"/>
</dbReference>
<sequence>PAQRNKPVRKKTARACQHCHKAHMTCDESRPCKRCVARGWQETCVDAPRKKKKYLMDVPDELEQQTTPNSYSMNISPSIESPAQNTASQLNDFAADLEYSILSDIIKQDYLSPSGMRHSPSQSFTDQTQSPPGPYPQQQQQQQHNTYLDGFRNNSTHNIYAKINKPFSYTPGFHALINYLRNRFNKKELVKMAKSMANYRPSFIACTNTLKEEDLIFMEQCFQRTLLEYDKFISISGTPTIVWRRTGQIAYVSEEFCILTGWTKEQLLNKITFIVELMDDVSVVEYFDLFSTIAYGDFRGATMTGCTLLTPENTTMKTTCMWTLKRDVFGIPMMIIGNFLPIL</sequence>
<dbReference type="AlphaFoldDB" id="A0A1E3NYU6"/>
<keyword evidence="8" id="KW-0010">Activator</keyword>
<dbReference type="GO" id="GO:0006094">
    <property type="term" value="P:gluconeogenesis"/>
    <property type="evidence" value="ECO:0007669"/>
    <property type="project" value="UniProtKB-KW"/>
</dbReference>
<keyword evidence="3" id="KW-0312">Gluconeogenesis</keyword>
<keyword evidence="5" id="KW-0862">Zinc</keyword>
<dbReference type="STRING" id="683960.A0A1E3NYU6"/>
<dbReference type="GeneID" id="30199314"/>
<dbReference type="GO" id="GO:0045991">
    <property type="term" value="P:carbon catabolite activation of transcription"/>
    <property type="evidence" value="ECO:0007669"/>
    <property type="project" value="EnsemblFungi"/>
</dbReference>
<dbReference type="CDD" id="cd00067">
    <property type="entry name" value="GAL4"/>
    <property type="match status" value="1"/>
</dbReference>
<accession>A0A1E3NYU6</accession>
<evidence type="ECO:0000256" key="6">
    <source>
        <dbReference type="ARBA" id="ARBA00023015"/>
    </source>
</evidence>
<gene>
    <name evidence="14" type="ORF">WICANDRAFT_33428</name>
</gene>
<protein>
    <recommendedName>
        <fullName evidence="16">Zn(2)-C6 fungal-type domain-containing protein</fullName>
    </recommendedName>
</protein>
<feature type="region of interest" description="Disordered" evidence="11">
    <location>
        <begin position="112"/>
        <end position="144"/>
    </location>
</feature>
<dbReference type="GO" id="GO:0045722">
    <property type="term" value="P:positive regulation of gluconeogenesis"/>
    <property type="evidence" value="ECO:0007669"/>
    <property type="project" value="EnsemblFungi"/>
</dbReference>
<dbReference type="GO" id="GO:0045013">
    <property type="term" value="P:carbon catabolite repression of transcription"/>
    <property type="evidence" value="ECO:0007669"/>
    <property type="project" value="EnsemblFungi"/>
</dbReference>
<evidence type="ECO:0000256" key="4">
    <source>
        <dbReference type="ARBA" id="ARBA00022723"/>
    </source>
</evidence>
<name>A0A1E3NYU6_WICAA</name>
<comment type="subcellular location">
    <subcellularLocation>
        <location evidence="1">Nucleus</location>
    </subcellularLocation>
</comment>
<organism evidence="14 15">
    <name type="scientific">Wickerhamomyces anomalus (strain ATCC 58044 / CBS 1984 / NCYC 433 / NRRL Y-366-8)</name>
    <name type="common">Yeast</name>
    <name type="synonym">Hansenula anomala</name>
    <dbReference type="NCBI Taxonomy" id="683960"/>
    <lineage>
        <taxon>Eukaryota</taxon>
        <taxon>Fungi</taxon>
        <taxon>Dikarya</taxon>
        <taxon>Ascomycota</taxon>
        <taxon>Saccharomycotina</taxon>
        <taxon>Saccharomycetes</taxon>
        <taxon>Phaffomycetales</taxon>
        <taxon>Wickerhamomycetaceae</taxon>
        <taxon>Wickerhamomyces</taxon>
    </lineage>
</organism>
<dbReference type="PROSITE" id="PS00463">
    <property type="entry name" value="ZN2_CY6_FUNGAL_1"/>
    <property type="match status" value="1"/>
</dbReference>
<evidence type="ECO:0000256" key="9">
    <source>
        <dbReference type="ARBA" id="ARBA00023163"/>
    </source>
</evidence>
<evidence type="ECO:0000259" key="12">
    <source>
        <dbReference type="PROSITE" id="PS50048"/>
    </source>
</evidence>
<dbReference type="GO" id="GO:0008270">
    <property type="term" value="F:zinc ion binding"/>
    <property type="evidence" value="ECO:0007669"/>
    <property type="project" value="InterPro"/>
</dbReference>
<dbReference type="SUPFAM" id="SSF55785">
    <property type="entry name" value="PYP-like sensor domain (PAS domain)"/>
    <property type="match status" value="1"/>
</dbReference>
<evidence type="ECO:0000256" key="11">
    <source>
        <dbReference type="SAM" id="MobiDB-lite"/>
    </source>
</evidence>
<dbReference type="GO" id="GO:0001227">
    <property type="term" value="F:DNA-binding transcription repressor activity, RNA polymerase II-specific"/>
    <property type="evidence" value="ECO:0007669"/>
    <property type="project" value="EnsemblFungi"/>
</dbReference>
<dbReference type="CDD" id="cd00130">
    <property type="entry name" value="PAS"/>
    <property type="match status" value="1"/>
</dbReference>
<dbReference type="GO" id="GO:0005634">
    <property type="term" value="C:nucleus"/>
    <property type="evidence" value="ECO:0007669"/>
    <property type="project" value="UniProtKB-SubCell"/>
</dbReference>
<dbReference type="InterPro" id="IPR056751">
    <property type="entry name" value="PAS_13"/>
</dbReference>
<dbReference type="GO" id="GO:0009267">
    <property type="term" value="P:cellular response to starvation"/>
    <property type="evidence" value="ECO:0007669"/>
    <property type="project" value="TreeGrafter"/>
</dbReference>
<evidence type="ECO:0000256" key="1">
    <source>
        <dbReference type="ARBA" id="ARBA00004123"/>
    </source>
</evidence>
<keyword evidence="15" id="KW-1185">Reference proteome</keyword>
<dbReference type="InterPro" id="IPR036864">
    <property type="entry name" value="Zn2-C6_fun-type_DNA-bd_sf"/>
</dbReference>
<reference evidence="14 15" key="1">
    <citation type="journal article" date="2016" name="Proc. Natl. Acad. Sci. U.S.A.">
        <title>Comparative genomics of biotechnologically important yeasts.</title>
        <authorList>
            <person name="Riley R."/>
            <person name="Haridas S."/>
            <person name="Wolfe K.H."/>
            <person name="Lopes M.R."/>
            <person name="Hittinger C.T."/>
            <person name="Goeker M."/>
            <person name="Salamov A.A."/>
            <person name="Wisecaver J.H."/>
            <person name="Long T.M."/>
            <person name="Calvey C.H."/>
            <person name="Aerts A.L."/>
            <person name="Barry K.W."/>
            <person name="Choi C."/>
            <person name="Clum A."/>
            <person name="Coughlan A.Y."/>
            <person name="Deshpande S."/>
            <person name="Douglass A.P."/>
            <person name="Hanson S.J."/>
            <person name="Klenk H.-P."/>
            <person name="LaButti K.M."/>
            <person name="Lapidus A."/>
            <person name="Lindquist E.A."/>
            <person name="Lipzen A.M."/>
            <person name="Meier-Kolthoff J.P."/>
            <person name="Ohm R.A."/>
            <person name="Otillar R.P."/>
            <person name="Pangilinan J.L."/>
            <person name="Peng Y."/>
            <person name="Rokas A."/>
            <person name="Rosa C.A."/>
            <person name="Scheuner C."/>
            <person name="Sibirny A.A."/>
            <person name="Slot J.C."/>
            <person name="Stielow J.B."/>
            <person name="Sun H."/>
            <person name="Kurtzman C.P."/>
            <person name="Blackwell M."/>
            <person name="Grigoriev I.V."/>
            <person name="Jeffries T.W."/>
        </authorList>
    </citation>
    <scope>NUCLEOTIDE SEQUENCE [LARGE SCALE GENOMIC DNA]</scope>
    <source>
        <strain evidence="15">ATCC 58044 / CBS 1984 / NCYC 433 / NRRL Y-366-8</strain>
    </source>
</reference>
<dbReference type="PROSITE" id="PS50112">
    <property type="entry name" value="PAS"/>
    <property type="match status" value="1"/>
</dbReference>
<keyword evidence="4" id="KW-0479">Metal-binding</keyword>
<evidence type="ECO:0000259" key="13">
    <source>
        <dbReference type="PROSITE" id="PS50112"/>
    </source>
</evidence>
<dbReference type="Pfam" id="PF24990">
    <property type="entry name" value="PAS_13"/>
    <property type="match status" value="1"/>
</dbReference>
<dbReference type="SMART" id="SM00066">
    <property type="entry name" value="GAL4"/>
    <property type="match status" value="1"/>
</dbReference>
<evidence type="ECO:0000256" key="3">
    <source>
        <dbReference type="ARBA" id="ARBA00022432"/>
    </source>
</evidence>
<dbReference type="OrthoDB" id="2538135at2759"/>
<keyword evidence="7" id="KW-0238">DNA-binding</keyword>
<dbReference type="InterPro" id="IPR001138">
    <property type="entry name" value="Zn2Cys6_DnaBD"/>
</dbReference>
<evidence type="ECO:0000256" key="5">
    <source>
        <dbReference type="ARBA" id="ARBA00022833"/>
    </source>
</evidence>
<dbReference type="InterPro" id="IPR000014">
    <property type="entry name" value="PAS"/>
</dbReference>
<dbReference type="PANTHER" id="PTHR47659">
    <property type="entry name" value="ZN(II)2CYS6 TRANSCRIPTION FACTOR (EUROFUNG)-RELATED"/>
    <property type="match status" value="1"/>
</dbReference>
<comment type="similarity">
    <text evidence="2">Belongs to the ERT1/acuK family.</text>
</comment>
<keyword evidence="9" id="KW-0804">Transcription</keyword>
<dbReference type="PROSITE" id="PS50048">
    <property type="entry name" value="ZN2_CY6_FUNGAL_2"/>
    <property type="match status" value="1"/>
</dbReference>
<evidence type="ECO:0000313" key="15">
    <source>
        <dbReference type="Proteomes" id="UP000094112"/>
    </source>
</evidence>
<proteinExistence type="inferred from homology"/>
<dbReference type="Gene3D" id="4.10.240.10">
    <property type="entry name" value="Zn(2)-C6 fungal-type DNA-binding domain"/>
    <property type="match status" value="1"/>
</dbReference>
<keyword evidence="6" id="KW-0805">Transcription regulation</keyword>
<dbReference type="Proteomes" id="UP000094112">
    <property type="component" value="Unassembled WGS sequence"/>
</dbReference>
<keyword evidence="10" id="KW-0539">Nucleus</keyword>